<reference evidence="16" key="2">
    <citation type="submission" date="2025-09" db="UniProtKB">
        <authorList>
            <consortium name="Ensembl"/>
        </authorList>
    </citation>
    <scope>IDENTIFICATION</scope>
</reference>
<evidence type="ECO:0000256" key="13">
    <source>
        <dbReference type="RuleBase" id="RU000688"/>
    </source>
</evidence>
<dbReference type="Pfam" id="PF13853">
    <property type="entry name" value="7tm_4"/>
    <property type="match status" value="1"/>
</dbReference>
<evidence type="ECO:0000256" key="9">
    <source>
        <dbReference type="ARBA" id="ARBA00023157"/>
    </source>
</evidence>
<feature type="transmembrane region" description="Helical" evidence="14">
    <location>
        <begin position="56"/>
        <end position="76"/>
    </location>
</feature>
<dbReference type="GeneTree" id="ENSGT01030000234640"/>
<dbReference type="GO" id="GO:0005549">
    <property type="term" value="F:odorant binding"/>
    <property type="evidence" value="ECO:0007669"/>
    <property type="project" value="TreeGrafter"/>
</dbReference>
<keyword evidence="10 13" id="KW-0675">Receptor</keyword>
<dbReference type="FunFam" id="1.20.1070.10:FF:000024">
    <property type="entry name" value="Olfactory receptor"/>
    <property type="match status" value="1"/>
</dbReference>
<proteinExistence type="inferred from homology"/>
<evidence type="ECO:0000256" key="2">
    <source>
        <dbReference type="ARBA" id="ARBA00022475"/>
    </source>
</evidence>
<dbReference type="PROSITE" id="PS50262">
    <property type="entry name" value="G_PROTEIN_RECEP_F1_2"/>
    <property type="match status" value="1"/>
</dbReference>
<dbReference type="SUPFAM" id="SSF81321">
    <property type="entry name" value="Family A G protein-coupled receptor-like"/>
    <property type="match status" value="1"/>
</dbReference>
<accession>A0A3B3W0N8</accession>
<evidence type="ECO:0000256" key="4">
    <source>
        <dbReference type="ARBA" id="ARBA00022692"/>
    </source>
</evidence>
<dbReference type="InterPro" id="IPR052921">
    <property type="entry name" value="GPCR1_Superfamily_Member"/>
</dbReference>
<keyword evidence="4 13" id="KW-0812">Transmembrane</keyword>
<keyword evidence="9" id="KW-1015">Disulfide bond</keyword>
<comment type="subcellular location">
    <subcellularLocation>
        <location evidence="1 14">Cell membrane</location>
        <topology evidence="1 14">Multi-pass membrane protein</topology>
    </subcellularLocation>
</comment>
<dbReference type="Ensembl" id="ENSPLAT00000027227.1">
    <property type="protein sequence ID" value="ENSPLAP00000030891.1"/>
    <property type="gene ID" value="ENSPLAG00000022390.1"/>
</dbReference>
<feature type="transmembrane region" description="Helical" evidence="14">
    <location>
        <begin position="23"/>
        <end position="49"/>
    </location>
</feature>
<dbReference type="GO" id="GO:0005886">
    <property type="term" value="C:plasma membrane"/>
    <property type="evidence" value="ECO:0007669"/>
    <property type="project" value="UniProtKB-SubCell"/>
</dbReference>
<dbReference type="PRINTS" id="PR00237">
    <property type="entry name" value="GPCRRHODOPSN"/>
</dbReference>
<protein>
    <recommendedName>
        <fullName evidence="14">Olfactory receptor</fullName>
    </recommendedName>
</protein>
<keyword evidence="12 13" id="KW-0807">Transducer</keyword>
<keyword evidence="8 14" id="KW-0472">Membrane</keyword>
<evidence type="ECO:0000256" key="3">
    <source>
        <dbReference type="ARBA" id="ARBA00022606"/>
    </source>
</evidence>
<dbReference type="InterPro" id="IPR000725">
    <property type="entry name" value="Olfact_rcpt"/>
</dbReference>
<dbReference type="KEGG" id="plai:106938948"/>
<feature type="transmembrane region" description="Helical" evidence="14">
    <location>
        <begin position="139"/>
        <end position="160"/>
    </location>
</feature>
<dbReference type="InterPro" id="IPR017452">
    <property type="entry name" value="GPCR_Rhodpsn_7TM"/>
</dbReference>
<evidence type="ECO:0000256" key="10">
    <source>
        <dbReference type="ARBA" id="ARBA00023170"/>
    </source>
</evidence>
<dbReference type="InterPro" id="IPR000276">
    <property type="entry name" value="GPCR_Rhodpsn"/>
</dbReference>
<dbReference type="OrthoDB" id="10017003at2759"/>
<dbReference type="Proteomes" id="UP000261500">
    <property type="component" value="Unplaced"/>
</dbReference>
<keyword evidence="6 14" id="KW-1133">Transmembrane helix</keyword>
<feature type="transmembrane region" description="Helical" evidence="14">
    <location>
        <begin position="193"/>
        <end position="215"/>
    </location>
</feature>
<evidence type="ECO:0000256" key="12">
    <source>
        <dbReference type="ARBA" id="ARBA00023224"/>
    </source>
</evidence>
<keyword evidence="2 14" id="KW-1003">Cell membrane</keyword>
<feature type="transmembrane region" description="Helical" evidence="14">
    <location>
        <begin position="269"/>
        <end position="289"/>
    </location>
</feature>
<dbReference type="PANTHER" id="PTHR26451:SF847">
    <property type="entry name" value="ODORANT RECEPTOR-RELATED"/>
    <property type="match status" value="1"/>
</dbReference>
<dbReference type="RefSeq" id="XP_014876645.1">
    <property type="nucleotide sequence ID" value="XM_015021159.1"/>
</dbReference>
<evidence type="ECO:0000256" key="1">
    <source>
        <dbReference type="ARBA" id="ARBA00004651"/>
    </source>
</evidence>
<feature type="transmembrane region" description="Helical" evidence="14">
    <location>
        <begin position="236"/>
        <end position="257"/>
    </location>
</feature>
<evidence type="ECO:0000256" key="8">
    <source>
        <dbReference type="ARBA" id="ARBA00023136"/>
    </source>
</evidence>
<dbReference type="GeneID" id="106938948"/>
<evidence type="ECO:0000256" key="7">
    <source>
        <dbReference type="ARBA" id="ARBA00023040"/>
    </source>
</evidence>
<name>A0A3B3W0N8_9TELE</name>
<dbReference type="GO" id="GO:0004984">
    <property type="term" value="F:olfactory receptor activity"/>
    <property type="evidence" value="ECO:0007669"/>
    <property type="project" value="InterPro"/>
</dbReference>
<sequence length="308" mass="35297">MEAKTNMTYIILGGFIEVQRYRYLYFMIMLTAYLVIISFNISIVCLIIVHKSLHEPMYVFIAALLINSILFSTNIYPKLFIDFLSERQVIPYQACLFQVFAFYSLSASEFLLLAAMAYDRYVSICKPLRYPSIMTKTTVSALLVLAWFVPACHVSVSVILSSNKRLCSYTINGIFCNNAGHGLYCVNSPALSVFGVVVLFNVGFLPMLFILFTYARIMVVAYQSGREVRRKAAQTCLPHLLVLINYSILITYDVVIVKLETDVPKMARLVMTLQIFMYNPLCNPLIYGIKMKEISKHLKRLFCQTKWK</sequence>
<evidence type="ECO:0000259" key="15">
    <source>
        <dbReference type="PROSITE" id="PS50262"/>
    </source>
</evidence>
<dbReference type="GO" id="GO:0004930">
    <property type="term" value="F:G protein-coupled receptor activity"/>
    <property type="evidence" value="ECO:0007669"/>
    <property type="project" value="UniProtKB-KW"/>
</dbReference>
<keyword evidence="7 13" id="KW-0297">G-protein coupled receptor</keyword>
<dbReference type="PROSITE" id="PS00237">
    <property type="entry name" value="G_PROTEIN_RECEP_F1_1"/>
    <property type="match status" value="1"/>
</dbReference>
<evidence type="ECO:0000313" key="17">
    <source>
        <dbReference type="Proteomes" id="UP000261500"/>
    </source>
</evidence>
<evidence type="ECO:0000256" key="11">
    <source>
        <dbReference type="ARBA" id="ARBA00023180"/>
    </source>
</evidence>
<dbReference type="AlphaFoldDB" id="A0A3B3W0N8"/>
<comment type="similarity">
    <text evidence="13">Belongs to the G-protein coupled receptor 1 family.</text>
</comment>
<evidence type="ECO:0000313" key="16">
    <source>
        <dbReference type="Ensembl" id="ENSPLAP00000030891.1"/>
    </source>
</evidence>
<evidence type="ECO:0000256" key="14">
    <source>
        <dbReference type="RuleBase" id="RU363047"/>
    </source>
</evidence>
<dbReference type="Gene3D" id="1.20.1070.10">
    <property type="entry name" value="Rhodopsin 7-helix transmembrane proteins"/>
    <property type="match status" value="1"/>
</dbReference>
<keyword evidence="11" id="KW-0325">Glycoprotein</keyword>
<evidence type="ECO:0000256" key="5">
    <source>
        <dbReference type="ARBA" id="ARBA00022725"/>
    </source>
</evidence>
<reference evidence="16" key="1">
    <citation type="submission" date="2025-08" db="UniProtKB">
        <authorList>
            <consortium name="Ensembl"/>
        </authorList>
    </citation>
    <scope>IDENTIFICATION</scope>
</reference>
<dbReference type="STRING" id="48699.ENSPLAP00000030891"/>
<organism evidence="16 17">
    <name type="scientific">Poecilia latipinna</name>
    <name type="common">sailfin molly</name>
    <dbReference type="NCBI Taxonomy" id="48699"/>
    <lineage>
        <taxon>Eukaryota</taxon>
        <taxon>Metazoa</taxon>
        <taxon>Chordata</taxon>
        <taxon>Craniata</taxon>
        <taxon>Vertebrata</taxon>
        <taxon>Euteleostomi</taxon>
        <taxon>Actinopterygii</taxon>
        <taxon>Neopterygii</taxon>
        <taxon>Teleostei</taxon>
        <taxon>Neoteleostei</taxon>
        <taxon>Acanthomorphata</taxon>
        <taxon>Ovalentaria</taxon>
        <taxon>Atherinomorphae</taxon>
        <taxon>Cyprinodontiformes</taxon>
        <taxon>Poeciliidae</taxon>
        <taxon>Poeciliinae</taxon>
        <taxon>Poecilia</taxon>
    </lineage>
</organism>
<feature type="domain" description="G-protein coupled receptors family 1 profile" evidence="15">
    <location>
        <begin position="39"/>
        <end position="287"/>
    </location>
</feature>
<evidence type="ECO:0000256" key="6">
    <source>
        <dbReference type="ARBA" id="ARBA00022989"/>
    </source>
</evidence>
<dbReference type="PANTHER" id="PTHR26451">
    <property type="entry name" value="G_PROTEIN_RECEP_F1_2 DOMAIN-CONTAINING PROTEIN"/>
    <property type="match status" value="1"/>
</dbReference>
<keyword evidence="17" id="KW-1185">Reference proteome</keyword>
<feature type="transmembrane region" description="Helical" evidence="14">
    <location>
        <begin position="96"/>
        <end position="118"/>
    </location>
</feature>
<keyword evidence="5 14" id="KW-0552">Olfaction</keyword>
<dbReference type="PRINTS" id="PR00245">
    <property type="entry name" value="OLFACTORYR"/>
</dbReference>
<keyword evidence="3 14" id="KW-0716">Sensory transduction</keyword>